<name>A0ACB8A5W1_9AGAM</name>
<dbReference type="EMBL" id="MU267823">
    <property type="protein sequence ID" value="KAH7908422.1"/>
    <property type="molecule type" value="Genomic_DNA"/>
</dbReference>
<evidence type="ECO:0000313" key="2">
    <source>
        <dbReference type="Proteomes" id="UP000790377"/>
    </source>
</evidence>
<organism evidence="1 2">
    <name type="scientific">Hygrophoropsis aurantiaca</name>
    <dbReference type="NCBI Taxonomy" id="72124"/>
    <lineage>
        <taxon>Eukaryota</taxon>
        <taxon>Fungi</taxon>
        <taxon>Dikarya</taxon>
        <taxon>Basidiomycota</taxon>
        <taxon>Agaricomycotina</taxon>
        <taxon>Agaricomycetes</taxon>
        <taxon>Agaricomycetidae</taxon>
        <taxon>Boletales</taxon>
        <taxon>Coniophorineae</taxon>
        <taxon>Hygrophoropsidaceae</taxon>
        <taxon>Hygrophoropsis</taxon>
    </lineage>
</organism>
<keyword evidence="2" id="KW-1185">Reference proteome</keyword>
<proteinExistence type="predicted"/>
<protein>
    <submittedName>
        <fullName evidence="1">Spc98 family-domain-containing protein</fullName>
    </submittedName>
</protein>
<reference evidence="1" key="1">
    <citation type="journal article" date="2021" name="New Phytol.">
        <title>Evolutionary innovations through gain and loss of genes in the ectomycorrhizal Boletales.</title>
        <authorList>
            <person name="Wu G."/>
            <person name="Miyauchi S."/>
            <person name="Morin E."/>
            <person name="Kuo A."/>
            <person name="Drula E."/>
            <person name="Varga T."/>
            <person name="Kohler A."/>
            <person name="Feng B."/>
            <person name="Cao Y."/>
            <person name="Lipzen A."/>
            <person name="Daum C."/>
            <person name="Hundley H."/>
            <person name="Pangilinan J."/>
            <person name="Johnson J."/>
            <person name="Barry K."/>
            <person name="LaButti K."/>
            <person name="Ng V."/>
            <person name="Ahrendt S."/>
            <person name="Min B."/>
            <person name="Choi I.G."/>
            <person name="Park H."/>
            <person name="Plett J.M."/>
            <person name="Magnuson J."/>
            <person name="Spatafora J.W."/>
            <person name="Nagy L.G."/>
            <person name="Henrissat B."/>
            <person name="Grigoriev I.V."/>
            <person name="Yang Z.L."/>
            <person name="Xu J."/>
            <person name="Martin F.M."/>
        </authorList>
    </citation>
    <scope>NUCLEOTIDE SEQUENCE</scope>
    <source>
        <strain evidence="1">ATCC 28755</strain>
    </source>
</reference>
<sequence>TRVLSHENPVKPIVDELPSLLPCFSVPLLANKPQNPILESIELESRNVNDQIYSHANSSPFPPSGHQYSMLHDMKKFGSSRLNNDGSQNRRNLMSWDSLRRDDMQMSHSPFLSEQSSQSAASIQHHIQPVLSNSRVASVHIEETVLLDALQMTVLGTSSLLHTWESASEAFVQNNRVVIEGKNQIVIESFIRRFLTIGTLLRRLEIFVDNLRSRHTSGSPTIHAFSHALSSTLKHLRDNLIIAPLSNVAGFTDATTWLHYGIFEELVTSIASLCDRDIDYHPTAYTNSSILAVPLLSRLYDSLKNHFERSSPQVVIAIHAYLLTVSSRGYIERLCLSIAYGGRDYRRTQKVANTIEAEALFDGNGDVNVSSDELDDNETEEDSYPSFVPNELANVLSAATKSLKLLTAAKPDHLILHSSTSTHPILWLWTEREINEASGFICDVKEDNFSPNNQHLSHSPVAVNNLASKYKADLIGFQAFDMEPGSLGNQDHATDMSPTTALRDFIASFPDSLPPVTSNFATLSSLVFSPLITHAASLSRALLSLFLEQDSALCLHTHLVLLRSHMLLTSHSFKSRLSAALFSDSDDREVSDHSLKAFTMSRQKIHSNGIKPSQTGRWAVGLAPFLTDRDVWPPGGADLSYFLRTVIVDSLESTRAFSYDASDNSDGLRHILSEAEFRLGFAIRDLPTGIGRDRWLDPLCKALDFLYIDYKVPHPLEVIISPGTLSKYQRVFAFLLRMLRVEAAIRATYRMTRNQHDLLFPTFASSNKRLLHFRFVVHSFVDALSSYIFGTAIGGNFDVFLSRIQTPAPDTSDDFSDVFSLANSHSALLDDILSACLLRSSQRVVGDLLRSALELVLEFCVFVGDIKLSRLPEYRAISALELLYESFYKKMTAFIKSLETLMEKDTMSWRHQEATFIGHESGVHRPPGGLESLHHLLVRLDIGDWWKNAEVDTNRN</sequence>
<evidence type="ECO:0000313" key="1">
    <source>
        <dbReference type="EMBL" id="KAH7908422.1"/>
    </source>
</evidence>
<gene>
    <name evidence="1" type="ORF">BJ138DRAFT_1206190</name>
</gene>
<feature type="non-terminal residue" evidence="1">
    <location>
        <position position="1"/>
    </location>
</feature>
<comment type="caution">
    <text evidence="1">The sequence shown here is derived from an EMBL/GenBank/DDBJ whole genome shotgun (WGS) entry which is preliminary data.</text>
</comment>
<dbReference type="Proteomes" id="UP000790377">
    <property type="component" value="Unassembled WGS sequence"/>
</dbReference>
<accession>A0ACB8A5W1</accession>